<dbReference type="PANTHER" id="PTHR45710:SF35">
    <property type="entry name" value="C-TYPE LECTIN DOMAIN FAMILY 2 MEMBER D"/>
    <property type="match status" value="1"/>
</dbReference>
<evidence type="ECO:0000256" key="1">
    <source>
        <dbReference type="ARBA" id="ARBA00004401"/>
    </source>
</evidence>
<dbReference type="KEGG" id="tsr:106553483"/>
<comment type="subcellular location">
    <subcellularLocation>
        <location evidence="1">Cell membrane</location>
        <topology evidence="1">Single-pass type II membrane protein</topology>
    </subcellularLocation>
    <subcellularLocation>
        <location evidence="2">Secreted</location>
    </subcellularLocation>
</comment>
<evidence type="ECO:0000256" key="5">
    <source>
        <dbReference type="SAM" id="MobiDB-lite"/>
    </source>
</evidence>
<keyword evidence="6" id="KW-1133">Transmembrane helix</keyword>
<dbReference type="OrthoDB" id="9013109at2759"/>
<dbReference type="GO" id="GO:0030246">
    <property type="term" value="F:carbohydrate binding"/>
    <property type="evidence" value="ECO:0007669"/>
    <property type="project" value="UniProtKB-KW"/>
</dbReference>
<dbReference type="CDD" id="cd03593">
    <property type="entry name" value="CLECT_NK_receptors_like"/>
    <property type="match status" value="1"/>
</dbReference>
<name>A0A6I9YT22_9SAUR</name>
<dbReference type="GO" id="GO:0005886">
    <property type="term" value="C:plasma membrane"/>
    <property type="evidence" value="ECO:0007669"/>
    <property type="project" value="UniProtKB-SubCell"/>
</dbReference>
<evidence type="ECO:0000256" key="4">
    <source>
        <dbReference type="ARBA" id="ARBA00022734"/>
    </source>
</evidence>
<dbReference type="RefSeq" id="XP_013927462.1">
    <property type="nucleotide sequence ID" value="XM_014071987.1"/>
</dbReference>
<feature type="region of interest" description="Disordered" evidence="5">
    <location>
        <begin position="1"/>
        <end position="37"/>
    </location>
</feature>
<dbReference type="SUPFAM" id="SSF56436">
    <property type="entry name" value="C-type lectin-like"/>
    <property type="match status" value="1"/>
</dbReference>
<accession>A0A6I9YT22</accession>
<keyword evidence="4" id="KW-0430">Lectin</keyword>
<keyword evidence="6" id="KW-0472">Membrane</keyword>
<keyword evidence="3" id="KW-0964">Secreted</keyword>
<protein>
    <submittedName>
        <fullName evidence="9">C-type lectin domain family 2 member D-like</fullName>
    </submittedName>
</protein>
<dbReference type="AlphaFoldDB" id="A0A6I9YT22"/>
<keyword evidence="8" id="KW-1185">Reference proteome</keyword>
<evidence type="ECO:0000256" key="3">
    <source>
        <dbReference type="ARBA" id="ARBA00022525"/>
    </source>
</evidence>
<reference evidence="9" key="1">
    <citation type="submission" date="2025-08" db="UniProtKB">
        <authorList>
            <consortium name="RefSeq"/>
        </authorList>
    </citation>
    <scope>IDENTIFICATION</scope>
</reference>
<dbReference type="InterPro" id="IPR016187">
    <property type="entry name" value="CTDL_fold"/>
</dbReference>
<dbReference type="GO" id="GO:0005576">
    <property type="term" value="C:extracellular region"/>
    <property type="evidence" value="ECO:0007669"/>
    <property type="project" value="UniProtKB-SubCell"/>
</dbReference>
<proteinExistence type="predicted"/>
<sequence>MSGENTGGEGAEIVPLKSEMRSEPSEHRNAGGEGAEGDDECREHCIGVPTGPPSGCLDGIKNTAHRRKCIIALVILVVVLIIIIIIVISLVCRNQCQSSLYLASQKVSCMDPWITYKGKYFYIAREEKDWFMSLKTCSLFNASLAVIDTQKELDFWVHFLGPFDYWFGLSREINKVWKWANGTEFRNQFPIHGEGLCAYINAEGASSTKCTVEKGFLCSCNKVAAILAKTTSSKVGSS</sequence>
<evidence type="ECO:0000256" key="6">
    <source>
        <dbReference type="SAM" id="Phobius"/>
    </source>
</evidence>
<dbReference type="Proteomes" id="UP000504617">
    <property type="component" value="Unplaced"/>
</dbReference>
<dbReference type="PROSITE" id="PS50041">
    <property type="entry name" value="C_TYPE_LECTIN_2"/>
    <property type="match status" value="1"/>
</dbReference>
<keyword evidence="6" id="KW-0812">Transmembrane</keyword>
<dbReference type="SMART" id="SM00034">
    <property type="entry name" value="CLECT"/>
    <property type="match status" value="1"/>
</dbReference>
<dbReference type="Gene3D" id="3.10.100.10">
    <property type="entry name" value="Mannose-Binding Protein A, subunit A"/>
    <property type="match status" value="1"/>
</dbReference>
<dbReference type="InterPro" id="IPR016186">
    <property type="entry name" value="C-type_lectin-like/link_sf"/>
</dbReference>
<feature type="transmembrane region" description="Helical" evidence="6">
    <location>
        <begin position="70"/>
        <end position="91"/>
    </location>
</feature>
<dbReference type="InterPro" id="IPR033992">
    <property type="entry name" value="NKR-like_CTLD"/>
</dbReference>
<feature type="compositionally biased region" description="Basic and acidic residues" evidence="5">
    <location>
        <begin position="18"/>
        <end position="30"/>
    </location>
</feature>
<feature type="domain" description="C-type lectin" evidence="7">
    <location>
        <begin position="116"/>
        <end position="219"/>
    </location>
</feature>
<dbReference type="GeneID" id="106553483"/>
<evidence type="ECO:0000256" key="2">
    <source>
        <dbReference type="ARBA" id="ARBA00004613"/>
    </source>
</evidence>
<gene>
    <name evidence="9" type="primary">LOC106553483</name>
</gene>
<evidence type="ECO:0000313" key="8">
    <source>
        <dbReference type="Proteomes" id="UP000504617"/>
    </source>
</evidence>
<organism evidence="8 9">
    <name type="scientific">Thamnophis sirtalis</name>
    <dbReference type="NCBI Taxonomy" id="35019"/>
    <lineage>
        <taxon>Eukaryota</taxon>
        <taxon>Metazoa</taxon>
        <taxon>Chordata</taxon>
        <taxon>Craniata</taxon>
        <taxon>Vertebrata</taxon>
        <taxon>Euteleostomi</taxon>
        <taxon>Lepidosauria</taxon>
        <taxon>Squamata</taxon>
        <taxon>Bifurcata</taxon>
        <taxon>Unidentata</taxon>
        <taxon>Episquamata</taxon>
        <taxon>Toxicofera</taxon>
        <taxon>Serpentes</taxon>
        <taxon>Colubroidea</taxon>
        <taxon>Colubridae</taxon>
        <taxon>Natricinae</taxon>
        <taxon>Thamnophis</taxon>
    </lineage>
</organism>
<dbReference type="Pfam" id="PF00059">
    <property type="entry name" value="Lectin_C"/>
    <property type="match status" value="1"/>
</dbReference>
<dbReference type="InterPro" id="IPR001304">
    <property type="entry name" value="C-type_lectin-like"/>
</dbReference>
<evidence type="ECO:0000313" key="9">
    <source>
        <dbReference type="RefSeq" id="XP_013927462.1"/>
    </source>
</evidence>
<feature type="compositionally biased region" description="Gly residues" evidence="5">
    <location>
        <begin position="1"/>
        <end position="10"/>
    </location>
</feature>
<dbReference type="InterPro" id="IPR050828">
    <property type="entry name" value="C-type_lectin/matrix_domain"/>
</dbReference>
<evidence type="ECO:0000259" key="7">
    <source>
        <dbReference type="PROSITE" id="PS50041"/>
    </source>
</evidence>
<dbReference type="PANTHER" id="PTHR45710">
    <property type="entry name" value="C-TYPE LECTIN DOMAIN-CONTAINING PROTEIN 180"/>
    <property type="match status" value="1"/>
</dbReference>